<evidence type="ECO:0000313" key="1">
    <source>
        <dbReference type="EMBL" id="KAJ9573600.1"/>
    </source>
</evidence>
<comment type="caution">
    <text evidence="1">The sequence shown here is derived from an EMBL/GenBank/DDBJ whole genome shotgun (WGS) entry which is preliminary data.</text>
</comment>
<feature type="non-terminal residue" evidence="1">
    <location>
        <position position="91"/>
    </location>
</feature>
<reference evidence="1" key="2">
    <citation type="submission" date="2023-05" db="EMBL/GenBank/DDBJ databases">
        <authorList>
            <person name="Fouks B."/>
        </authorList>
    </citation>
    <scope>NUCLEOTIDE SEQUENCE</scope>
    <source>
        <strain evidence="1">Stay&amp;Tobe</strain>
        <tissue evidence="1">Testes</tissue>
    </source>
</reference>
<accession>A0AAD7Z4L5</accession>
<dbReference type="AlphaFoldDB" id="A0AAD7Z4L5"/>
<protein>
    <submittedName>
        <fullName evidence="1">Uncharacterized protein</fullName>
    </submittedName>
</protein>
<name>A0AAD7Z4L5_DIPPU</name>
<keyword evidence="2" id="KW-1185">Reference proteome</keyword>
<evidence type="ECO:0000313" key="2">
    <source>
        <dbReference type="Proteomes" id="UP001233999"/>
    </source>
</evidence>
<organism evidence="1 2">
    <name type="scientific">Diploptera punctata</name>
    <name type="common">Pacific beetle cockroach</name>
    <dbReference type="NCBI Taxonomy" id="6984"/>
    <lineage>
        <taxon>Eukaryota</taxon>
        <taxon>Metazoa</taxon>
        <taxon>Ecdysozoa</taxon>
        <taxon>Arthropoda</taxon>
        <taxon>Hexapoda</taxon>
        <taxon>Insecta</taxon>
        <taxon>Pterygota</taxon>
        <taxon>Neoptera</taxon>
        <taxon>Polyneoptera</taxon>
        <taxon>Dictyoptera</taxon>
        <taxon>Blattodea</taxon>
        <taxon>Blaberoidea</taxon>
        <taxon>Blaberidae</taxon>
        <taxon>Diplopterinae</taxon>
        <taxon>Diploptera</taxon>
    </lineage>
</organism>
<sequence length="91" mass="10344">SLYFSECPKKSLHILHEILLRNSFNTRDNRKKLSGFLSKISGLLAVNRKKLSGFLLAQDQGSMLDVVAVRIVGLVLTMTWVHKIIKFSFIL</sequence>
<reference evidence="1" key="1">
    <citation type="journal article" date="2023" name="IScience">
        <title>Live-bearing cockroach genome reveals convergent evolutionary mechanisms linked to viviparity in insects and beyond.</title>
        <authorList>
            <person name="Fouks B."/>
            <person name="Harrison M.C."/>
            <person name="Mikhailova A.A."/>
            <person name="Marchal E."/>
            <person name="English S."/>
            <person name="Carruthers M."/>
            <person name="Jennings E.C."/>
            <person name="Chiamaka E.L."/>
            <person name="Frigard R.A."/>
            <person name="Pippel M."/>
            <person name="Attardo G.M."/>
            <person name="Benoit J.B."/>
            <person name="Bornberg-Bauer E."/>
            <person name="Tobe S.S."/>
        </authorList>
    </citation>
    <scope>NUCLEOTIDE SEQUENCE</scope>
    <source>
        <strain evidence="1">Stay&amp;Tobe</strain>
    </source>
</reference>
<dbReference type="EMBL" id="JASPKZ010010691">
    <property type="protein sequence ID" value="KAJ9573600.1"/>
    <property type="molecule type" value="Genomic_DNA"/>
</dbReference>
<feature type="non-terminal residue" evidence="1">
    <location>
        <position position="1"/>
    </location>
</feature>
<dbReference type="Proteomes" id="UP001233999">
    <property type="component" value="Unassembled WGS sequence"/>
</dbReference>
<gene>
    <name evidence="1" type="ORF">L9F63_009016</name>
</gene>
<proteinExistence type="predicted"/>